<comment type="caution">
    <text evidence="1">The sequence shown here is derived from an EMBL/GenBank/DDBJ whole genome shotgun (WGS) entry which is preliminary data.</text>
</comment>
<dbReference type="Proteomes" id="UP001172680">
    <property type="component" value="Unassembled WGS sequence"/>
</dbReference>
<sequence>MPHHQEELTLSEDAEIRGTAHCPPDPTSLTLPLMPSMLGAVLAESVEEASPHIEDEEEAVGLWKIESVICFGQEAGHVSLAGNRRLYSGNREVDSYRAPPPPSTRPSDSSLRQVGGTTDARPGGGTSTGHSTPQTSNHPTHNDRPSATDHLRSYPPSRRASIIPDAPTISKEPRREPEKPDYFAARAEASKEKYGPRTSTPPPSAPSVPSFGFGGPTSNVWRAPQAETKPAQINILPQPAQPAQPAKPPAAAPIAPKAQLSALPPTGPKAARIPEKPAIESKEVSTAAQPEPSKQTIIPAVPLPQEPSTASVAPAKESTVTAPPTRAFQSTPPPGPDAPGFLRAPPTGPQASIRSPTQTHGRIPPLGPRRDASPANANAIPLGPRASLSIDTSPRGTSIPTGPKAERPPPTAPAAPRVQLFGPPIDRPPPPPPPPPPRAPTLPTGPSAGPSVRVVPGKSIQWIRPGAPTYPGAPPYASRPQIIPAKRDVAGEEKDKQILHVPGIAKHEAERRSQAEHVPTPLRSESRGESISDGATAAEIVDASMVDAPIPRTKTPEPVSSSREEDMDASSEEDDGMALDEAEFPDLAERFEKEKARLESSKIDLNSKHLRPDTPLRQLIRLAGITVHDLKVDDEFAEHETLPPAPVPTTETSAVDQAPEFSRRLTAVRRQSHESVLTPKTEEPEDVIMSDGPTIPKEIPDDREDSLDMISLPFLAKGPPTPLSDKDQEHFARNQDHVEMVREELGRRFLTAKADEEQLEKDFIAMYRPWKREFLRMYRAEEAEELERQKSAEPLPPVATTEPIATPLPTPSIEGGRRAHKFSSEYDIQLAMQESMREAEELRQRQEREAAEAKSGMEKEAKLPDLLTAEEASKRRFIDTNQLRQPGQGTTAFDLEPPEDTFTPEEHKLLVQAYQGNPKKWGKLAESLPNRTYKECITHYYATKWAREYKAKDGRKKATKSRIGVRKGPARLKSSNFLADLGRRPDTEEEDAMLATPSAVSTDRGRPRRAAAPIFGDNNSELEATPVPTPGRPRGLTVRDNNGEGTAEKPRRTRAAKEKVPRGRVKNQPLAAAPISSGVSPQKVDKERKEKFPTLKTEESLLTARQLAEEQAFAAMQQPSRPTEQQTGYFDAVSTSRAGPSSYWSVTETTDFRRYLAHFGTDFNAIASAMGGSKTVQMIKNHYTRIVKDNTYPDTVVAAEDANARRARGEDLGPPPTPTNAPRRRYENISALPRALAPNREVVDLDNSPPSQPSMPTHASPPQLQPPTRFPTLAQAGSVPQQPLNSTQGVANVPVPVSHPQPHTHQQQQQRDYQRLHGPQMGYFSDVRNEPRQSIQSLFSARHHQPAAQQDIPPQQQQSQLQPQQQGLHQSQLQLQMQALTEAQRTRELALQQQQQRDAQMREEQLRQQQLREQVGPQHVPRPHSFAGSPPQPHIDGPTQSTPPSGGLSLFRPLPQEATARQPQPPSHLRSLMDRQNAALQPLPDRQQPSPALLRSEIRQTPVPTQTPAQTQAAPRAAPEPRKTSNLFSILNPTSAESEEPRPKKRYSDHAVPQAGPSMSLPPTSQQQPTPLPQANHRDVYNDKQPPQPQFQLQQQGREQPQPPPSQLPGRTPEAGSARVLQANPYAQVEPPRPHPHQQPQPGVSPHLQSPMLRNEQAYTQNRDQHYPATEAPLPRGVGGVVNSLLNRGRDPVEQERQLQYAEALRKQEIEQQRAREQSAREQQHQREREARLFQEQQQQQQQQQQQRYAAIPPQHRDQQQHPPFAPPANRHTPTQFGEAPRPPPQPRQSQAVWEEQRAASARPEFDHQHSLLRQQRDQEEAVRRDHEARIRREEAERSRQQRLREHEARLRDEEGWVQQQPAQAAAGVPSRHREDEPRFGGTDVRMQQEAWRMGQPEGRGPNEGRWREEEARRREREEEQLRRREREQAASLFGAGNRGGLFGPR</sequence>
<reference evidence="1" key="1">
    <citation type="submission" date="2022-10" db="EMBL/GenBank/DDBJ databases">
        <title>Culturing micro-colonial fungi from biological soil crusts in the Mojave desert and describing Neophaeococcomyces mojavensis, and introducing the new genera and species Taxawa tesnikishii.</title>
        <authorList>
            <person name="Kurbessoian T."/>
            <person name="Stajich J.E."/>
        </authorList>
    </citation>
    <scope>NUCLEOTIDE SEQUENCE</scope>
    <source>
        <strain evidence="1">JES_115</strain>
    </source>
</reference>
<proteinExistence type="predicted"/>
<accession>A0ACC2Z6A2</accession>
<gene>
    <name evidence="1" type="ORF">H2199_004391</name>
</gene>
<dbReference type="EMBL" id="JAPDRP010000012">
    <property type="protein sequence ID" value="KAJ9642870.1"/>
    <property type="molecule type" value="Genomic_DNA"/>
</dbReference>
<evidence type="ECO:0000313" key="1">
    <source>
        <dbReference type="EMBL" id="KAJ9642870.1"/>
    </source>
</evidence>
<protein>
    <submittedName>
        <fullName evidence="1">Uncharacterized protein</fullName>
    </submittedName>
</protein>
<evidence type="ECO:0000313" key="2">
    <source>
        <dbReference type="Proteomes" id="UP001172680"/>
    </source>
</evidence>
<name>A0ACC2Z6A2_9PEZI</name>
<keyword evidence="2" id="KW-1185">Reference proteome</keyword>
<organism evidence="1 2">
    <name type="scientific">Coniosporium tulheliwenetii</name>
    <dbReference type="NCBI Taxonomy" id="3383036"/>
    <lineage>
        <taxon>Eukaryota</taxon>
        <taxon>Fungi</taxon>
        <taxon>Dikarya</taxon>
        <taxon>Ascomycota</taxon>
        <taxon>Pezizomycotina</taxon>
        <taxon>Dothideomycetes</taxon>
        <taxon>Dothideomycetes incertae sedis</taxon>
        <taxon>Coniosporium</taxon>
    </lineage>
</organism>